<dbReference type="SUPFAM" id="SSF69279">
    <property type="entry name" value="Phage tail proteins"/>
    <property type="match status" value="1"/>
</dbReference>
<comment type="caution">
    <text evidence="1">The sequence shown here is derived from an EMBL/GenBank/DDBJ whole genome shotgun (WGS) entry which is preliminary data.</text>
</comment>
<dbReference type="RefSeq" id="WP_183700269.1">
    <property type="nucleotide sequence ID" value="NZ_JACHFE010000002.1"/>
</dbReference>
<evidence type="ECO:0000313" key="2">
    <source>
        <dbReference type="Proteomes" id="UP000591735"/>
    </source>
</evidence>
<evidence type="ECO:0000313" key="1">
    <source>
        <dbReference type="EMBL" id="MBB5320457.1"/>
    </source>
</evidence>
<proteinExistence type="predicted"/>
<dbReference type="Pfam" id="PF05954">
    <property type="entry name" value="Phage_GPD"/>
    <property type="match status" value="1"/>
</dbReference>
<organism evidence="1 2">
    <name type="scientific">Marinobacter oulmenensis</name>
    <dbReference type="NCBI Taxonomy" id="643747"/>
    <lineage>
        <taxon>Bacteria</taxon>
        <taxon>Pseudomonadati</taxon>
        <taxon>Pseudomonadota</taxon>
        <taxon>Gammaproteobacteria</taxon>
        <taxon>Pseudomonadales</taxon>
        <taxon>Marinobacteraceae</taxon>
        <taxon>Marinobacter</taxon>
    </lineage>
</organism>
<sequence>MNHKAPDYRLVVNGQDITPKVNGRLIDLTVSTKRGDEADTLSITLSDHDGALEIPPKGAEIQVAFGWRGQPLEEKGLFTVDDASFSGPPDVISISARAADMRGDLPTRKTRSWHQTNVGDLVATIADNHSLEPVIGSALAGRTIEHLDQTDESDLNLVTRLAEQHDAIATVKSGRLLFLPKGQAETVSGQAMPLITITPGDGDGYNYSEKDRDNYTGVVAYYNDLDAGEQKPVQAGTDERTKRLRGTYANQQEANAAAVAELNRIKRGEAEFSITLATGRPDIGPEFRMRVQGLKRQINEREWVVVSVAHSVSDSGLVSSLEAETGNG</sequence>
<reference evidence="1 2" key="1">
    <citation type="submission" date="2020-08" db="EMBL/GenBank/DDBJ databases">
        <title>Genomic Encyclopedia of Type Strains, Phase IV (KMG-IV): sequencing the most valuable type-strain genomes for metagenomic binning, comparative biology and taxonomic classification.</title>
        <authorList>
            <person name="Goeker M."/>
        </authorList>
    </citation>
    <scope>NUCLEOTIDE SEQUENCE [LARGE SCALE GENOMIC DNA]</scope>
    <source>
        <strain evidence="1 2">DSM 22359</strain>
    </source>
</reference>
<accession>A0A840UI14</accession>
<evidence type="ECO:0008006" key="3">
    <source>
        <dbReference type="Google" id="ProtNLM"/>
    </source>
</evidence>
<keyword evidence="2" id="KW-1185">Reference proteome</keyword>
<name>A0A840UI14_9GAMM</name>
<dbReference type="Proteomes" id="UP000591735">
    <property type="component" value="Unassembled WGS sequence"/>
</dbReference>
<gene>
    <name evidence="1" type="ORF">HNR38_000929</name>
</gene>
<protein>
    <recommendedName>
        <fullName evidence="3">Late control protein</fullName>
    </recommendedName>
</protein>
<dbReference type="EMBL" id="JACHFE010000002">
    <property type="protein sequence ID" value="MBB5320457.1"/>
    <property type="molecule type" value="Genomic_DNA"/>
</dbReference>
<dbReference type="AlphaFoldDB" id="A0A840UI14"/>